<dbReference type="Pfam" id="PF13847">
    <property type="entry name" value="Methyltransf_31"/>
    <property type="match status" value="1"/>
</dbReference>
<dbReference type="RefSeq" id="WP_097151550.1">
    <property type="nucleotide sequence ID" value="NZ_OBEL01000001.1"/>
</dbReference>
<dbReference type="Proteomes" id="UP000219439">
    <property type="component" value="Unassembled WGS sequence"/>
</dbReference>
<sequence length="210" mass="22974">MRDAATFWNGVAAKYARSPIRDMQAYDYTMERTAAYLSPNDRVLELGCGTGTTALRLADKVAHYTGSDIAQEMIVIAKEKAFDAKAENIEFMAGGVTDIEAEPLDAVLAYNLIHLLDNAAEAMAKAHTLLKPGGYFISKTVCSPSKSSSLKFRLMIAVLPLMQLIGKAPYVNFMETPELEALIEDAGFKIIETGNYPADPPCRFVVARKI</sequence>
<evidence type="ECO:0000313" key="3">
    <source>
        <dbReference type="Proteomes" id="UP000219439"/>
    </source>
</evidence>
<evidence type="ECO:0000259" key="1">
    <source>
        <dbReference type="Pfam" id="PF13847"/>
    </source>
</evidence>
<dbReference type="InterPro" id="IPR029063">
    <property type="entry name" value="SAM-dependent_MTases_sf"/>
</dbReference>
<protein>
    <submittedName>
        <fullName evidence="2">Ubiquinone/menaquinone biosynthesis C-methylase UbiE</fullName>
    </submittedName>
</protein>
<organism evidence="2 3">
    <name type="scientific">Cohaesibacter gelatinilyticus</name>
    <dbReference type="NCBI Taxonomy" id="372072"/>
    <lineage>
        <taxon>Bacteria</taxon>
        <taxon>Pseudomonadati</taxon>
        <taxon>Pseudomonadota</taxon>
        <taxon>Alphaproteobacteria</taxon>
        <taxon>Hyphomicrobiales</taxon>
        <taxon>Cohaesibacteraceae</taxon>
    </lineage>
</organism>
<dbReference type="CDD" id="cd02440">
    <property type="entry name" value="AdoMet_MTases"/>
    <property type="match status" value="1"/>
</dbReference>
<dbReference type="AlphaFoldDB" id="A0A285N8F1"/>
<dbReference type="GO" id="GO:0008168">
    <property type="term" value="F:methyltransferase activity"/>
    <property type="evidence" value="ECO:0007669"/>
    <property type="project" value="UniProtKB-KW"/>
</dbReference>
<dbReference type="InterPro" id="IPR025714">
    <property type="entry name" value="Methyltranfer_dom"/>
</dbReference>
<gene>
    <name evidence="2" type="ORF">SAMN06265368_0200</name>
</gene>
<dbReference type="Gene3D" id="3.40.50.150">
    <property type="entry name" value="Vaccinia Virus protein VP39"/>
    <property type="match status" value="1"/>
</dbReference>
<evidence type="ECO:0000313" key="2">
    <source>
        <dbReference type="EMBL" id="SNZ05764.1"/>
    </source>
</evidence>
<dbReference type="PANTHER" id="PTHR43861">
    <property type="entry name" value="TRANS-ACONITATE 2-METHYLTRANSFERASE-RELATED"/>
    <property type="match status" value="1"/>
</dbReference>
<reference evidence="2 3" key="1">
    <citation type="submission" date="2017-09" db="EMBL/GenBank/DDBJ databases">
        <authorList>
            <person name="Ehlers B."/>
            <person name="Leendertz F.H."/>
        </authorList>
    </citation>
    <scope>NUCLEOTIDE SEQUENCE [LARGE SCALE GENOMIC DNA]</scope>
    <source>
        <strain evidence="2 3">DSM 18289</strain>
    </source>
</reference>
<dbReference type="PANTHER" id="PTHR43861:SF1">
    <property type="entry name" value="TRANS-ACONITATE 2-METHYLTRANSFERASE"/>
    <property type="match status" value="1"/>
</dbReference>
<keyword evidence="2" id="KW-0808">Transferase</keyword>
<feature type="domain" description="Methyltransferase" evidence="1">
    <location>
        <begin position="38"/>
        <end position="142"/>
    </location>
</feature>
<proteinExistence type="predicted"/>
<accession>A0A285N8F1</accession>
<keyword evidence="2" id="KW-0830">Ubiquinone</keyword>
<keyword evidence="3" id="KW-1185">Reference proteome</keyword>
<name>A0A285N8F1_9HYPH</name>
<dbReference type="OrthoDB" id="5642573at2"/>
<dbReference type="GO" id="GO:0032259">
    <property type="term" value="P:methylation"/>
    <property type="evidence" value="ECO:0007669"/>
    <property type="project" value="UniProtKB-KW"/>
</dbReference>
<dbReference type="SUPFAM" id="SSF53335">
    <property type="entry name" value="S-adenosyl-L-methionine-dependent methyltransferases"/>
    <property type="match status" value="1"/>
</dbReference>
<keyword evidence="2" id="KW-0489">Methyltransferase</keyword>
<dbReference type="EMBL" id="OBEL01000001">
    <property type="protein sequence ID" value="SNZ05764.1"/>
    <property type="molecule type" value="Genomic_DNA"/>
</dbReference>